<comment type="caution">
    <text evidence="1">The sequence shown here is derived from an EMBL/GenBank/DDBJ whole genome shotgun (WGS) entry which is preliminary data.</text>
</comment>
<dbReference type="EMBL" id="NIDE01000005">
    <property type="protein sequence ID" value="OWK42252.1"/>
    <property type="molecule type" value="Genomic_DNA"/>
</dbReference>
<dbReference type="GO" id="GO:0030246">
    <property type="term" value="F:carbohydrate binding"/>
    <property type="evidence" value="ECO:0007669"/>
    <property type="project" value="InterPro"/>
</dbReference>
<evidence type="ECO:0000313" key="1">
    <source>
        <dbReference type="EMBL" id="OWK42252.1"/>
    </source>
</evidence>
<evidence type="ECO:0008006" key="3">
    <source>
        <dbReference type="Google" id="ProtNLM"/>
    </source>
</evidence>
<gene>
    <name evidence="1" type="ORF">FRUB_04330</name>
</gene>
<reference evidence="2" key="1">
    <citation type="submission" date="2017-06" db="EMBL/GenBank/DDBJ databases">
        <title>Genome analysis of Fimbriiglobus ruber SP5, the first member of the order Planctomycetales with confirmed chitinolytic capability.</title>
        <authorList>
            <person name="Ravin N.V."/>
            <person name="Rakitin A.L."/>
            <person name="Ivanova A.A."/>
            <person name="Beletsky A.V."/>
            <person name="Kulichevskaya I.S."/>
            <person name="Mardanov A.V."/>
            <person name="Dedysh S.N."/>
        </authorList>
    </citation>
    <scope>NUCLEOTIDE SEQUENCE [LARGE SCALE GENOMIC DNA]</scope>
    <source>
        <strain evidence="2">SP5</strain>
    </source>
</reference>
<name>A0A225DLJ4_9BACT</name>
<evidence type="ECO:0000313" key="2">
    <source>
        <dbReference type="Proteomes" id="UP000214646"/>
    </source>
</evidence>
<organism evidence="1 2">
    <name type="scientific">Fimbriiglobus ruber</name>
    <dbReference type="NCBI Taxonomy" id="1908690"/>
    <lineage>
        <taxon>Bacteria</taxon>
        <taxon>Pseudomonadati</taxon>
        <taxon>Planctomycetota</taxon>
        <taxon>Planctomycetia</taxon>
        <taxon>Gemmatales</taxon>
        <taxon>Gemmataceae</taxon>
        <taxon>Fimbriiglobus</taxon>
    </lineage>
</organism>
<protein>
    <recommendedName>
        <fullName evidence="3">Carboxypeptidase regulatory-like domain-containing protein</fullName>
    </recommendedName>
</protein>
<accession>A0A225DLJ4</accession>
<sequence length="132" mass="13098">MAVAGCSAPGGAIGGSKVTGQLTQKGGGPIAGARVTFCDGASAGSKGGPTAITDENGQYAIVGVKPGEYKIVVYKMSLKKGAMVADENDLEQIEAAGAGVHVLPKKYAAVASTTLTASVKSGSNEVKLEIDK</sequence>
<keyword evidence="2" id="KW-1185">Reference proteome</keyword>
<dbReference type="AlphaFoldDB" id="A0A225DLJ4"/>
<dbReference type="Pfam" id="PF13620">
    <property type="entry name" value="CarboxypepD_reg"/>
    <property type="match status" value="1"/>
</dbReference>
<dbReference type="Proteomes" id="UP000214646">
    <property type="component" value="Unassembled WGS sequence"/>
</dbReference>
<dbReference type="InterPro" id="IPR013784">
    <property type="entry name" value="Carb-bd-like_fold"/>
</dbReference>
<dbReference type="Gene3D" id="2.60.40.1120">
    <property type="entry name" value="Carboxypeptidase-like, regulatory domain"/>
    <property type="match status" value="1"/>
</dbReference>
<proteinExistence type="predicted"/>
<dbReference type="SUPFAM" id="SSF49452">
    <property type="entry name" value="Starch-binding domain-like"/>
    <property type="match status" value="1"/>
</dbReference>